<dbReference type="VEuPathDB" id="FungiDB:PC110_g22538"/>
<evidence type="ECO:0000313" key="2">
    <source>
        <dbReference type="EMBL" id="KAG2840459.1"/>
    </source>
</evidence>
<dbReference type="Proteomes" id="UP000774804">
    <property type="component" value="Unassembled WGS sequence"/>
</dbReference>
<name>A0A8T1AYB4_9STRA</name>
<dbReference type="Gene3D" id="1.10.340.70">
    <property type="match status" value="1"/>
</dbReference>
<sequence>MARWLSFFADYNFEVKYKPGRLNVVADALSRRPDYELAHVTTVTSSVPDLISAAYAHDDMCVALLRALGSEEFKNSDKELSRRLHASLHRYTLDGGLLYYSTDSEDAPRVVVPHDEDLKYRILYEVHDTPVGGHLGREKTYGSVSTMYWCPKLYKWVGTYVRTCETCQRTKSSPHAAAPLASLPVPTGCWQSISMDFVFGLPKDKTGNTGIVVFVDCLNKMAHLAVVPDTIGGEGTALLF</sequence>
<comment type="caution">
    <text evidence="3">The sequence shown here is derived from an EMBL/GenBank/DDBJ whole genome shotgun (WGS) entry which is preliminary data.</text>
</comment>
<dbReference type="EMBL" id="RCMG01000970">
    <property type="protein sequence ID" value="KAG2840459.1"/>
    <property type="molecule type" value="Genomic_DNA"/>
</dbReference>
<gene>
    <name evidence="2" type="ORF">PC113_g19252</name>
    <name evidence="3" type="ORF">PC115_g18693</name>
</gene>
<reference evidence="3" key="1">
    <citation type="submission" date="2018-10" db="EMBL/GenBank/DDBJ databases">
        <title>Effector identification in a new, highly contiguous assembly of the strawberry crown rot pathogen Phytophthora cactorum.</title>
        <authorList>
            <person name="Armitage A.D."/>
            <person name="Nellist C.F."/>
            <person name="Bates H."/>
            <person name="Vickerstaff R.J."/>
            <person name="Harrison R.J."/>
        </authorList>
    </citation>
    <scope>NUCLEOTIDE SEQUENCE</scope>
    <source>
        <strain evidence="2">15-7</strain>
        <strain evidence="3">4032</strain>
    </source>
</reference>
<dbReference type="PANTHER" id="PTHR37984">
    <property type="entry name" value="PROTEIN CBG26694"/>
    <property type="match status" value="1"/>
</dbReference>
<dbReference type="Proteomes" id="UP000735874">
    <property type="component" value="Unassembled WGS sequence"/>
</dbReference>
<organism evidence="3 4">
    <name type="scientific">Phytophthora cactorum</name>
    <dbReference type="NCBI Taxonomy" id="29920"/>
    <lineage>
        <taxon>Eukaryota</taxon>
        <taxon>Sar</taxon>
        <taxon>Stramenopiles</taxon>
        <taxon>Oomycota</taxon>
        <taxon>Peronosporomycetes</taxon>
        <taxon>Peronosporales</taxon>
        <taxon>Peronosporaceae</taxon>
        <taxon>Phytophthora</taxon>
    </lineage>
</organism>
<accession>A0A8T1AYB4</accession>
<evidence type="ECO:0000313" key="4">
    <source>
        <dbReference type="Proteomes" id="UP000774804"/>
    </source>
</evidence>
<proteinExistence type="predicted"/>
<dbReference type="PANTHER" id="PTHR37984:SF5">
    <property type="entry name" value="PROTEIN NYNRIN-LIKE"/>
    <property type="match status" value="1"/>
</dbReference>
<dbReference type="Pfam" id="PF17921">
    <property type="entry name" value="Integrase_H2C2"/>
    <property type="match status" value="1"/>
</dbReference>
<feature type="domain" description="Integrase zinc-binding" evidence="1">
    <location>
        <begin position="115"/>
        <end position="172"/>
    </location>
</feature>
<dbReference type="InterPro" id="IPR050951">
    <property type="entry name" value="Retrovirus_Pol_polyprotein"/>
</dbReference>
<dbReference type="InterPro" id="IPR041588">
    <property type="entry name" value="Integrase_H2C2"/>
</dbReference>
<dbReference type="EMBL" id="RCMI01000987">
    <property type="protein sequence ID" value="KAG2892758.1"/>
    <property type="molecule type" value="Genomic_DNA"/>
</dbReference>
<dbReference type="AlphaFoldDB" id="A0A8T1AYB4"/>
<dbReference type="FunFam" id="1.10.340.70:FF:000001">
    <property type="entry name" value="Retrovirus-related Pol polyprotein from transposon gypsy-like Protein"/>
    <property type="match status" value="1"/>
</dbReference>
<protein>
    <recommendedName>
        <fullName evidence="1">Integrase zinc-binding domain-containing protein</fullName>
    </recommendedName>
</protein>
<dbReference type="VEuPathDB" id="FungiDB:PC110_g20174"/>
<evidence type="ECO:0000259" key="1">
    <source>
        <dbReference type="Pfam" id="PF17921"/>
    </source>
</evidence>
<evidence type="ECO:0000313" key="3">
    <source>
        <dbReference type="EMBL" id="KAG2892758.1"/>
    </source>
</evidence>